<dbReference type="EMBL" id="BAAAVI010000080">
    <property type="protein sequence ID" value="GAA2904818.1"/>
    <property type="molecule type" value="Genomic_DNA"/>
</dbReference>
<protein>
    <submittedName>
        <fullName evidence="2">Uncharacterized protein</fullName>
    </submittedName>
</protein>
<organism evidence="2 3">
    <name type="scientific">Streptosporangium fragile</name>
    <dbReference type="NCBI Taxonomy" id="46186"/>
    <lineage>
        <taxon>Bacteria</taxon>
        <taxon>Bacillati</taxon>
        <taxon>Actinomycetota</taxon>
        <taxon>Actinomycetes</taxon>
        <taxon>Streptosporangiales</taxon>
        <taxon>Streptosporangiaceae</taxon>
        <taxon>Streptosporangium</taxon>
    </lineage>
</organism>
<keyword evidence="3" id="KW-1185">Reference proteome</keyword>
<reference evidence="2 3" key="1">
    <citation type="journal article" date="2019" name="Int. J. Syst. Evol. Microbiol.">
        <title>The Global Catalogue of Microorganisms (GCM) 10K type strain sequencing project: providing services to taxonomists for standard genome sequencing and annotation.</title>
        <authorList>
            <consortium name="The Broad Institute Genomics Platform"/>
            <consortium name="The Broad Institute Genome Sequencing Center for Infectious Disease"/>
            <person name="Wu L."/>
            <person name="Ma J."/>
        </authorList>
    </citation>
    <scope>NUCLEOTIDE SEQUENCE [LARGE SCALE GENOMIC DNA]</scope>
    <source>
        <strain evidence="2 3">JCM 6242</strain>
    </source>
</reference>
<evidence type="ECO:0000313" key="2">
    <source>
        <dbReference type="EMBL" id="GAA2904818.1"/>
    </source>
</evidence>
<accession>A0ABN3W7I9</accession>
<gene>
    <name evidence="2" type="ORF">GCM10010517_70940</name>
</gene>
<dbReference type="Proteomes" id="UP001500831">
    <property type="component" value="Unassembled WGS sequence"/>
</dbReference>
<evidence type="ECO:0000313" key="3">
    <source>
        <dbReference type="Proteomes" id="UP001500831"/>
    </source>
</evidence>
<comment type="caution">
    <text evidence="2">The sequence shown here is derived from an EMBL/GenBank/DDBJ whole genome shotgun (WGS) entry which is preliminary data.</text>
</comment>
<evidence type="ECO:0000256" key="1">
    <source>
        <dbReference type="SAM" id="MobiDB-lite"/>
    </source>
</evidence>
<sequence length="61" mass="6432">MAPSSPARTGGPRPSIATDDRSYLALHDLTEYTIRGIAAAGRGAGKRGMEPEFSEVVNSLE</sequence>
<proteinExistence type="predicted"/>
<name>A0ABN3W7I9_9ACTN</name>
<feature type="region of interest" description="Disordered" evidence="1">
    <location>
        <begin position="42"/>
        <end position="61"/>
    </location>
</feature>